<proteinExistence type="predicted"/>
<accession>A0A409XUH9</accession>
<evidence type="ECO:0000313" key="1">
    <source>
        <dbReference type="EMBL" id="PPQ94356.1"/>
    </source>
</evidence>
<keyword evidence="2" id="KW-1185">Reference proteome</keyword>
<protein>
    <submittedName>
        <fullName evidence="1">Uncharacterized protein</fullName>
    </submittedName>
</protein>
<organism evidence="1 2">
    <name type="scientific">Psilocybe cyanescens</name>
    <dbReference type="NCBI Taxonomy" id="93625"/>
    <lineage>
        <taxon>Eukaryota</taxon>
        <taxon>Fungi</taxon>
        <taxon>Dikarya</taxon>
        <taxon>Basidiomycota</taxon>
        <taxon>Agaricomycotina</taxon>
        <taxon>Agaricomycetes</taxon>
        <taxon>Agaricomycetidae</taxon>
        <taxon>Agaricales</taxon>
        <taxon>Agaricineae</taxon>
        <taxon>Strophariaceae</taxon>
        <taxon>Psilocybe</taxon>
    </lineage>
</organism>
<dbReference type="AlphaFoldDB" id="A0A409XUH9"/>
<dbReference type="Proteomes" id="UP000283269">
    <property type="component" value="Unassembled WGS sequence"/>
</dbReference>
<dbReference type="InParanoid" id="A0A409XUH9"/>
<gene>
    <name evidence="1" type="ORF">CVT25_000684</name>
</gene>
<dbReference type="OrthoDB" id="66095at2759"/>
<dbReference type="EMBL" id="NHYD01000369">
    <property type="protein sequence ID" value="PPQ94356.1"/>
    <property type="molecule type" value="Genomic_DNA"/>
</dbReference>
<sequence length="343" mass="39270">MGTFLSTLVDSDDRHFEDRQYTPNHDDVEVVRGYLMLWVPTELANAIIDDAQYWSKANYTVTSPDDSSTLITEFHGSYCFLLTPKLLDMIGTQKFVKVRKVGFKITSHDQGFCSENNFPSKYMGSWTWFEAAIIREVEGDTRNEQSGSTDSLQSHIQRIMNESGETTEDGMQVVIVKNPRKPDSRIWHVQRNIRALRNDTIHEVTWSDEDYEEPGEDEMKFIDMTGAGRGIGFVQSLKHGDRIAVLARAMFPAWANFINKIEVEIFYRDLFSQAINHMKSEIVLWALILAFISWKLSPCRTLDLDLDVETVLEMLTPVWYSVDRKSVGTVLCPSCDNSTRLGP</sequence>
<name>A0A409XUH9_PSICY</name>
<reference evidence="1 2" key="1">
    <citation type="journal article" date="2018" name="Evol. Lett.">
        <title>Horizontal gene cluster transfer increased hallucinogenic mushroom diversity.</title>
        <authorList>
            <person name="Reynolds H.T."/>
            <person name="Vijayakumar V."/>
            <person name="Gluck-Thaler E."/>
            <person name="Korotkin H.B."/>
            <person name="Matheny P.B."/>
            <person name="Slot J.C."/>
        </authorList>
    </citation>
    <scope>NUCLEOTIDE SEQUENCE [LARGE SCALE GENOMIC DNA]</scope>
    <source>
        <strain evidence="1 2">2631</strain>
    </source>
</reference>
<evidence type="ECO:0000313" key="2">
    <source>
        <dbReference type="Proteomes" id="UP000283269"/>
    </source>
</evidence>
<comment type="caution">
    <text evidence="1">The sequence shown here is derived from an EMBL/GenBank/DDBJ whole genome shotgun (WGS) entry which is preliminary data.</text>
</comment>
<dbReference type="STRING" id="93625.A0A409XUH9"/>